<reference evidence="1" key="1">
    <citation type="submission" date="2022-10" db="EMBL/GenBank/DDBJ databases">
        <authorList>
            <person name="Chen Y."/>
            <person name="Dougan E. K."/>
            <person name="Chan C."/>
            <person name="Rhodes N."/>
            <person name="Thang M."/>
        </authorList>
    </citation>
    <scope>NUCLEOTIDE SEQUENCE</scope>
</reference>
<feature type="non-terminal residue" evidence="1">
    <location>
        <position position="1"/>
    </location>
</feature>
<dbReference type="EMBL" id="CAMXCT010006754">
    <property type="protein sequence ID" value="CAI4019492.1"/>
    <property type="molecule type" value="Genomic_DNA"/>
</dbReference>
<evidence type="ECO:0000313" key="3">
    <source>
        <dbReference type="Proteomes" id="UP001152797"/>
    </source>
</evidence>
<keyword evidence="3" id="KW-1185">Reference proteome</keyword>
<dbReference type="AlphaFoldDB" id="A0A9P1M3Y4"/>
<evidence type="ECO:0000313" key="2">
    <source>
        <dbReference type="EMBL" id="CAL4806804.1"/>
    </source>
</evidence>
<keyword evidence="2" id="KW-0456">Lyase</keyword>
<name>A0A9P1M3Y4_9DINO</name>
<organism evidence="1">
    <name type="scientific">Cladocopium goreaui</name>
    <dbReference type="NCBI Taxonomy" id="2562237"/>
    <lineage>
        <taxon>Eukaryota</taxon>
        <taxon>Sar</taxon>
        <taxon>Alveolata</taxon>
        <taxon>Dinophyceae</taxon>
        <taxon>Suessiales</taxon>
        <taxon>Symbiodiniaceae</taxon>
        <taxon>Cladocopium</taxon>
    </lineage>
</organism>
<dbReference type="EMBL" id="CAMXCT030006754">
    <property type="protein sequence ID" value="CAL4806804.1"/>
    <property type="molecule type" value="Genomic_DNA"/>
</dbReference>
<evidence type="ECO:0000313" key="1">
    <source>
        <dbReference type="EMBL" id="CAI4019492.1"/>
    </source>
</evidence>
<comment type="caution">
    <text evidence="1">The sequence shown here is derived from an EMBL/GenBank/DDBJ whole genome shotgun (WGS) entry which is preliminary data.</text>
</comment>
<sequence length="51" mass="5547">GPATWQVILATGSREKLELELGYNVLGEAVEGYDGEGERILIPPELKSQGY</sequence>
<dbReference type="GO" id="GO:0016829">
    <property type="term" value="F:lyase activity"/>
    <property type="evidence" value="ECO:0007669"/>
    <property type="project" value="UniProtKB-KW"/>
</dbReference>
<dbReference type="Proteomes" id="UP001152797">
    <property type="component" value="Unassembled WGS sequence"/>
</dbReference>
<dbReference type="EMBL" id="CAMXCT020006754">
    <property type="protein sequence ID" value="CAL1172867.1"/>
    <property type="molecule type" value="Genomic_DNA"/>
</dbReference>
<accession>A0A9P1M3Y4</accession>
<protein>
    <submittedName>
        <fullName evidence="2">Lactoylglutathione lyase (Aldoketomutase ) (Ketone-aldehyde mutase) (Methylglyoxalase) (S-D-lactoylglutathione methylglyoxal lyase)</fullName>
    </submittedName>
</protein>
<gene>
    <name evidence="1" type="ORF">C1SCF055_LOCUS43987</name>
</gene>
<proteinExistence type="predicted"/>
<feature type="non-terminal residue" evidence="1">
    <location>
        <position position="51"/>
    </location>
</feature>
<reference evidence="2 3" key="2">
    <citation type="submission" date="2024-05" db="EMBL/GenBank/DDBJ databases">
        <authorList>
            <person name="Chen Y."/>
            <person name="Shah S."/>
            <person name="Dougan E. K."/>
            <person name="Thang M."/>
            <person name="Chan C."/>
        </authorList>
    </citation>
    <scope>NUCLEOTIDE SEQUENCE [LARGE SCALE GENOMIC DNA]</scope>
</reference>